<dbReference type="GO" id="GO:0050650">
    <property type="term" value="P:chondroitin sulfate proteoglycan biosynthetic process"/>
    <property type="evidence" value="ECO:0007669"/>
    <property type="project" value="InterPro"/>
</dbReference>
<dbReference type="PANTHER" id="PTHR22900">
    <property type="entry name" value="PROTEIN CBG14245-RELATED"/>
    <property type="match status" value="1"/>
</dbReference>
<protein>
    <submittedName>
        <fullName evidence="1">Uncharacterized protein</fullName>
    </submittedName>
</protein>
<comment type="caution">
    <text evidence="1">The sequence shown here is derived from an EMBL/GenBank/DDBJ whole genome shotgun (WGS) entry which is preliminary data.</text>
</comment>
<accession>A0AA36CSF7</accession>
<sequence>MSTSLTATVCYLARQEAFIANNRSIHTETWDIRFCGDRIHLPPPRAQNLDEWHMLAVIRHPMERFLSGFLDKCIRQAQQPGQVHICYNCSGSLPCFLDRLYESAQRQMNYIEYEMHYKSPHQMRDSSKLIATTLNKRQSILKVAEKCRLGPGSPCLRPFVHLTPHFLTTKKKKIAVCRIAKSMSTTLAATVCYLDCDKEFIAHNRSIHTEIWDVRFCGPRIEIADSPVSANSSENINDWNMLAIIRHPLERFMSGFIDKCIMKGTVPELVHRYCYGCNGSLPCFLGRLYTSAQSYARTEHWRYIGTEGMHFFPQNWYCNFLAFPQMKVIPFLNGAIGLSRLRTEFLDFLQHANVEERQLNYIETELAYKSPHRMRETSKLVR</sequence>
<dbReference type="GO" id="GO:1902884">
    <property type="term" value="P:positive regulation of response to oxidative stress"/>
    <property type="evidence" value="ECO:0007669"/>
    <property type="project" value="InterPro"/>
</dbReference>
<dbReference type="Proteomes" id="UP001177023">
    <property type="component" value="Unassembled WGS sequence"/>
</dbReference>
<dbReference type="InterPro" id="IPR005331">
    <property type="entry name" value="Sulfotransferase"/>
</dbReference>
<organism evidence="1 2">
    <name type="scientific">Mesorhabditis spiculigera</name>
    <dbReference type="NCBI Taxonomy" id="96644"/>
    <lineage>
        <taxon>Eukaryota</taxon>
        <taxon>Metazoa</taxon>
        <taxon>Ecdysozoa</taxon>
        <taxon>Nematoda</taxon>
        <taxon>Chromadorea</taxon>
        <taxon>Rhabditida</taxon>
        <taxon>Rhabditina</taxon>
        <taxon>Rhabditomorpha</taxon>
        <taxon>Rhabditoidea</taxon>
        <taxon>Rhabditidae</taxon>
        <taxon>Mesorhabditinae</taxon>
        <taxon>Mesorhabditis</taxon>
    </lineage>
</organism>
<dbReference type="GO" id="GO:0047756">
    <property type="term" value="F:chondroitin 4-sulfotransferase activity"/>
    <property type="evidence" value="ECO:0007669"/>
    <property type="project" value="InterPro"/>
</dbReference>
<proteinExistence type="predicted"/>
<dbReference type="GO" id="GO:0016020">
    <property type="term" value="C:membrane"/>
    <property type="evidence" value="ECO:0007669"/>
    <property type="project" value="InterPro"/>
</dbReference>
<gene>
    <name evidence="1" type="ORF">MSPICULIGERA_LOCUS12342</name>
</gene>
<name>A0AA36CSF7_9BILA</name>
<dbReference type="AlphaFoldDB" id="A0AA36CSF7"/>
<feature type="non-terminal residue" evidence="1">
    <location>
        <position position="1"/>
    </location>
</feature>
<keyword evidence="2" id="KW-1185">Reference proteome</keyword>
<evidence type="ECO:0000313" key="2">
    <source>
        <dbReference type="Proteomes" id="UP001177023"/>
    </source>
</evidence>
<dbReference type="InterPro" id="IPR007669">
    <property type="entry name" value="Chst-1-like"/>
</dbReference>
<evidence type="ECO:0000313" key="1">
    <source>
        <dbReference type="EMBL" id="CAJ0573998.1"/>
    </source>
</evidence>
<reference evidence="1" key="1">
    <citation type="submission" date="2023-06" db="EMBL/GenBank/DDBJ databases">
        <authorList>
            <person name="Delattre M."/>
        </authorList>
    </citation>
    <scope>NUCLEOTIDE SEQUENCE</scope>
    <source>
        <strain evidence="1">AF72</strain>
    </source>
</reference>
<dbReference type="Pfam" id="PF03567">
    <property type="entry name" value="Sulfotransfer_2"/>
    <property type="match status" value="2"/>
</dbReference>
<dbReference type="EMBL" id="CATQJA010002625">
    <property type="protein sequence ID" value="CAJ0573998.1"/>
    <property type="molecule type" value="Genomic_DNA"/>
</dbReference>